<reference evidence="1 2" key="1">
    <citation type="journal article" date="2021" name="Hortic Res">
        <title>High-quality reference genome and annotation aids understanding of berry development for evergreen blueberry (Vaccinium darrowii).</title>
        <authorList>
            <person name="Yu J."/>
            <person name="Hulse-Kemp A.M."/>
            <person name="Babiker E."/>
            <person name="Staton M."/>
        </authorList>
    </citation>
    <scope>NUCLEOTIDE SEQUENCE [LARGE SCALE GENOMIC DNA]</scope>
    <source>
        <strain evidence="2">cv. NJ 8807/NJ 8810</strain>
        <tissue evidence="1">Young leaf</tissue>
    </source>
</reference>
<proteinExistence type="predicted"/>
<dbReference type="EMBL" id="CM037151">
    <property type="protein sequence ID" value="KAH7843865.1"/>
    <property type="molecule type" value="Genomic_DNA"/>
</dbReference>
<evidence type="ECO:0000313" key="1">
    <source>
        <dbReference type="EMBL" id="KAH7843865.1"/>
    </source>
</evidence>
<sequence length="244" mass="27553">MESEQSVMAVIRASRPTFRNPYDKLAFAVHSSFFASGYLLLATGPTAFSNHALSSTSTDEVGIDQWNQLDSIYCFLYSNPNNNSNKVWVKCLVVNAASDYLFVDALTEGPNSQSLNLALRVRDFDNEDGGRNYISQYRNFGRLVRCVKREILHKLNLNPLDRREIQTPRAEPRYGDNQHHGPIRPFFPSCSPHPGVVFYPIHPGYPVPFAAMYPLRGLLPRIDIYGPHAFPPVQDNRNPRRAGG</sequence>
<keyword evidence="2" id="KW-1185">Reference proteome</keyword>
<evidence type="ECO:0000313" key="2">
    <source>
        <dbReference type="Proteomes" id="UP000828048"/>
    </source>
</evidence>
<comment type="caution">
    <text evidence="1">The sequence shown here is derived from an EMBL/GenBank/DDBJ whole genome shotgun (WGS) entry which is preliminary data.</text>
</comment>
<dbReference type="Proteomes" id="UP000828048">
    <property type="component" value="Chromosome 1"/>
</dbReference>
<protein>
    <submittedName>
        <fullName evidence="1">Uncharacterized protein</fullName>
    </submittedName>
</protein>
<gene>
    <name evidence="1" type="ORF">Vadar_021562</name>
</gene>
<organism evidence="1 2">
    <name type="scientific">Vaccinium darrowii</name>
    <dbReference type="NCBI Taxonomy" id="229202"/>
    <lineage>
        <taxon>Eukaryota</taxon>
        <taxon>Viridiplantae</taxon>
        <taxon>Streptophyta</taxon>
        <taxon>Embryophyta</taxon>
        <taxon>Tracheophyta</taxon>
        <taxon>Spermatophyta</taxon>
        <taxon>Magnoliopsida</taxon>
        <taxon>eudicotyledons</taxon>
        <taxon>Gunneridae</taxon>
        <taxon>Pentapetalae</taxon>
        <taxon>asterids</taxon>
        <taxon>Ericales</taxon>
        <taxon>Ericaceae</taxon>
        <taxon>Vaccinioideae</taxon>
        <taxon>Vaccinieae</taxon>
        <taxon>Vaccinium</taxon>
    </lineage>
</organism>
<accession>A0ACB7XTI6</accession>
<name>A0ACB7XTI6_9ERIC</name>